<keyword evidence="7 8" id="KW-0472">Membrane</keyword>
<keyword evidence="3 9" id="KW-0813">Transport</keyword>
<organism evidence="10 11">
    <name type="scientific">Fistulifera solaris</name>
    <name type="common">Oleaginous diatom</name>
    <dbReference type="NCBI Taxonomy" id="1519565"/>
    <lineage>
        <taxon>Eukaryota</taxon>
        <taxon>Sar</taxon>
        <taxon>Stramenopiles</taxon>
        <taxon>Ochrophyta</taxon>
        <taxon>Bacillariophyta</taxon>
        <taxon>Bacillariophyceae</taxon>
        <taxon>Bacillariophycidae</taxon>
        <taxon>Naviculales</taxon>
        <taxon>Naviculaceae</taxon>
        <taxon>Fistulifera</taxon>
    </lineage>
</organism>
<comment type="subcellular location">
    <subcellularLocation>
        <location evidence="1">Membrane</location>
        <topology evidence="1">Multi-pass membrane protein</topology>
    </subcellularLocation>
</comment>
<evidence type="ECO:0000256" key="2">
    <source>
        <dbReference type="ARBA" id="ARBA00006375"/>
    </source>
</evidence>
<feature type="repeat" description="Solcar" evidence="8">
    <location>
        <begin position="16"/>
        <end position="100"/>
    </location>
</feature>
<evidence type="ECO:0000256" key="7">
    <source>
        <dbReference type="ARBA" id="ARBA00023136"/>
    </source>
</evidence>
<dbReference type="InParanoid" id="A0A1Z5K7V1"/>
<evidence type="ECO:0000256" key="8">
    <source>
        <dbReference type="PROSITE-ProRule" id="PRU00282"/>
    </source>
</evidence>
<evidence type="ECO:0000256" key="9">
    <source>
        <dbReference type="RuleBase" id="RU000488"/>
    </source>
</evidence>
<dbReference type="InterPro" id="IPR023395">
    <property type="entry name" value="MCP_dom_sf"/>
</dbReference>
<evidence type="ECO:0000313" key="10">
    <source>
        <dbReference type="EMBL" id="GAX22181.1"/>
    </source>
</evidence>
<feature type="repeat" description="Solcar" evidence="8">
    <location>
        <begin position="223"/>
        <end position="308"/>
    </location>
</feature>
<evidence type="ECO:0000256" key="1">
    <source>
        <dbReference type="ARBA" id="ARBA00004141"/>
    </source>
</evidence>
<feature type="repeat" description="Solcar" evidence="8">
    <location>
        <begin position="124"/>
        <end position="208"/>
    </location>
</feature>
<dbReference type="PROSITE" id="PS50920">
    <property type="entry name" value="SOLCAR"/>
    <property type="match status" value="3"/>
</dbReference>
<dbReference type="GO" id="GO:0016020">
    <property type="term" value="C:membrane"/>
    <property type="evidence" value="ECO:0007669"/>
    <property type="project" value="UniProtKB-SubCell"/>
</dbReference>
<dbReference type="Gene3D" id="1.50.40.10">
    <property type="entry name" value="Mitochondrial carrier domain"/>
    <property type="match status" value="2"/>
</dbReference>
<evidence type="ECO:0000256" key="5">
    <source>
        <dbReference type="ARBA" id="ARBA00022737"/>
    </source>
</evidence>
<dbReference type="SUPFAM" id="SSF103506">
    <property type="entry name" value="Mitochondrial carrier"/>
    <property type="match status" value="1"/>
</dbReference>
<gene>
    <name evidence="10" type="ORF">FisN_19Lh241</name>
</gene>
<dbReference type="EMBL" id="BDSP01000179">
    <property type="protein sequence ID" value="GAX22181.1"/>
    <property type="molecule type" value="Genomic_DNA"/>
</dbReference>
<reference evidence="10 11" key="1">
    <citation type="journal article" date="2015" name="Plant Cell">
        <title>Oil accumulation by the oleaginous diatom Fistulifera solaris as revealed by the genome and transcriptome.</title>
        <authorList>
            <person name="Tanaka T."/>
            <person name="Maeda Y."/>
            <person name="Veluchamy A."/>
            <person name="Tanaka M."/>
            <person name="Abida H."/>
            <person name="Marechal E."/>
            <person name="Bowler C."/>
            <person name="Muto M."/>
            <person name="Sunaga Y."/>
            <person name="Tanaka M."/>
            <person name="Yoshino T."/>
            <person name="Taniguchi T."/>
            <person name="Fukuda Y."/>
            <person name="Nemoto M."/>
            <person name="Matsumoto M."/>
            <person name="Wong P.S."/>
            <person name="Aburatani S."/>
            <person name="Fujibuchi W."/>
        </authorList>
    </citation>
    <scope>NUCLEOTIDE SEQUENCE [LARGE SCALE GENOMIC DNA]</scope>
    <source>
        <strain evidence="10 11">JPCC DA0580</strain>
    </source>
</reference>
<dbReference type="InterPro" id="IPR018108">
    <property type="entry name" value="MCP_transmembrane"/>
</dbReference>
<keyword evidence="4 8" id="KW-0812">Transmembrane</keyword>
<name>A0A1Z5K7V1_FISSO</name>
<sequence length="315" mass="35077">MNDDNGHSRAVVPLPTRMILSALAGIGAVNVCHPLDVIRIHMQQLHHHPHQNRGMWHTARSIYAEAGLAKGLYAGISAAYIRQVLYGSCRMGIYSYLLDHHYHHHHHHHHHQQQQQQQQQRGAVSLKHKLLMGSIAGSIGAWVGTPAEVALVRMSVHPQTYTSVYDCWRRLVQAEGVGQLWRGATPTVVRAILVSACSLGITSEVKEQLSASEYFGEQGQWLQGYPVLFLATTISSFFANLVSTPFDVLKSRYQNHTVSGYKSVWDCFVKSIRAHGFGVLWKGFTPAFVKLAPYSIISLTLLDKMSLVITGKDAL</sequence>
<keyword evidence="5" id="KW-0677">Repeat</keyword>
<dbReference type="Pfam" id="PF00153">
    <property type="entry name" value="Mito_carr"/>
    <property type="match status" value="3"/>
</dbReference>
<accession>A0A1Z5K7V1</accession>
<dbReference type="PANTHER" id="PTHR45618">
    <property type="entry name" value="MITOCHONDRIAL DICARBOXYLATE CARRIER-RELATED"/>
    <property type="match status" value="1"/>
</dbReference>
<evidence type="ECO:0000256" key="4">
    <source>
        <dbReference type="ARBA" id="ARBA00022692"/>
    </source>
</evidence>
<keyword evidence="11" id="KW-1185">Reference proteome</keyword>
<dbReference type="OrthoDB" id="756301at2759"/>
<comment type="caution">
    <text evidence="10">The sequence shown here is derived from an EMBL/GenBank/DDBJ whole genome shotgun (WGS) entry which is preliminary data.</text>
</comment>
<keyword evidence="6" id="KW-1133">Transmembrane helix</keyword>
<evidence type="ECO:0000313" key="11">
    <source>
        <dbReference type="Proteomes" id="UP000198406"/>
    </source>
</evidence>
<evidence type="ECO:0000256" key="3">
    <source>
        <dbReference type="ARBA" id="ARBA00022448"/>
    </source>
</evidence>
<dbReference type="Proteomes" id="UP000198406">
    <property type="component" value="Unassembled WGS sequence"/>
</dbReference>
<comment type="similarity">
    <text evidence="2 9">Belongs to the mitochondrial carrier (TC 2.A.29) family.</text>
</comment>
<dbReference type="InterPro" id="IPR050391">
    <property type="entry name" value="Mito_Metabolite_Transporter"/>
</dbReference>
<protein>
    <submittedName>
        <fullName evidence="10">Solute carrier family 25 (Mitochondrial oxoglutarate transporter), member 11</fullName>
    </submittedName>
</protein>
<proteinExistence type="inferred from homology"/>
<evidence type="ECO:0000256" key="6">
    <source>
        <dbReference type="ARBA" id="ARBA00022989"/>
    </source>
</evidence>
<dbReference type="AlphaFoldDB" id="A0A1Z5K7V1"/>